<reference evidence="1" key="1">
    <citation type="journal article" date="2014" name="Front. Microbiol.">
        <title>High frequency of phylogenetically diverse reductive dehalogenase-homologous genes in deep subseafloor sedimentary metagenomes.</title>
        <authorList>
            <person name="Kawai M."/>
            <person name="Futagami T."/>
            <person name="Toyoda A."/>
            <person name="Takaki Y."/>
            <person name="Nishi S."/>
            <person name="Hori S."/>
            <person name="Arai W."/>
            <person name="Tsubouchi T."/>
            <person name="Morono Y."/>
            <person name="Uchiyama I."/>
            <person name="Ito T."/>
            <person name="Fujiyama A."/>
            <person name="Inagaki F."/>
            <person name="Takami H."/>
        </authorList>
    </citation>
    <scope>NUCLEOTIDE SEQUENCE</scope>
    <source>
        <strain evidence="1">Expedition CK06-06</strain>
    </source>
</reference>
<dbReference type="InterPro" id="IPR015421">
    <property type="entry name" value="PyrdxlP-dep_Trfase_major"/>
</dbReference>
<dbReference type="EMBL" id="BART01012484">
    <property type="protein sequence ID" value="GAG81568.1"/>
    <property type="molecule type" value="Genomic_DNA"/>
</dbReference>
<accession>X1BBR7</accession>
<gene>
    <name evidence="1" type="ORF">S01H4_26034</name>
</gene>
<name>X1BBR7_9ZZZZ</name>
<sequence>MNPIKLLEEEIIKYIGSKEAILVSSGTSAIKTGLMACGVDAGE</sequence>
<proteinExistence type="predicted"/>
<dbReference type="InterPro" id="IPR015424">
    <property type="entry name" value="PyrdxlP-dep_Trfase"/>
</dbReference>
<dbReference type="SUPFAM" id="SSF53383">
    <property type="entry name" value="PLP-dependent transferases"/>
    <property type="match status" value="1"/>
</dbReference>
<dbReference type="Pfam" id="PF01041">
    <property type="entry name" value="DegT_DnrJ_EryC1"/>
    <property type="match status" value="1"/>
</dbReference>
<protein>
    <recommendedName>
        <fullName evidence="2">Aminotransferase DegT</fullName>
    </recommendedName>
</protein>
<dbReference type="Gene3D" id="3.40.640.10">
    <property type="entry name" value="Type I PLP-dependent aspartate aminotransferase-like (Major domain)"/>
    <property type="match status" value="1"/>
</dbReference>
<organism evidence="1">
    <name type="scientific">marine sediment metagenome</name>
    <dbReference type="NCBI Taxonomy" id="412755"/>
    <lineage>
        <taxon>unclassified sequences</taxon>
        <taxon>metagenomes</taxon>
        <taxon>ecological metagenomes</taxon>
    </lineage>
</organism>
<evidence type="ECO:0000313" key="1">
    <source>
        <dbReference type="EMBL" id="GAG81568.1"/>
    </source>
</evidence>
<dbReference type="AlphaFoldDB" id="X1BBR7"/>
<evidence type="ECO:0008006" key="2">
    <source>
        <dbReference type="Google" id="ProtNLM"/>
    </source>
</evidence>
<comment type="caution">
    <text evidence="1">The sequence shown here is derived from an EMBL/GenBank/DDBJ whole genome shotgun (WGS) entry which is preliminary data.</text>
</comment>
<dbReference type="InterPro" id="IPR000653">
    <property type="entry name" value="DegT/StrS_aminotransferase"/>
</dbReference>